<dbReference type="Pfam" id="PF13456">
    <property type="entry name" value="RVT_3"/>
    <property type="match status" value="1"/>
</dbReference>
<dbReference type="InterPro" id="IPR012337">
    <property type="entry name" value="RNaseH-like_sf"/>
</dbReference>
<feature type="domain" description="RNase H type-1" evidence="1">
    <location>
        <begin position="30"/>
        <end position="145"/>
    </location>
</feature>
<dbReference type="GO" id="GO:0004523">
    <property type="term" value="F:RNA-DNA hybrid ribonuclease activity"/>
    <property type="evidence" value="ECO:0007669"/>
    <property type="project" value="InterPro"/>
</dbReference>
<evidence type="ECO:0000313" key="2">
    <source>
        <dbReference type="EMBL" id="KAK9994844.1"/>
    </source>
</evidence>
<protein>
    <recommendedName>
        <fullName evidence="1">RNase H type-1 domain-containing protein</fullName>
    </recommendedName>
</protein>
<dbReference type="CDD" id="cd06222">
    <property type="entry name" value="RNase_H_like"/>
    <property type="match status" value="1"/>
</dbReference>
<dbReference type="Proteomes" id="UP001459277">
    <property type="component" value="Unassembled WGS sequence"/>
</dbReference>
<dbReference type="AlphaFoldDB" id="A0AAW2CCG6"/>
<dbReference type="InterPro" id="IPR052929">
    <property type="entry name" value="RNase_H-like_EbsB-rel"/>
</dbReference>
<dbReference type="InterPro" id="IPR036397">
    <property type="entry name" value="RNaseH_sf"/>
</dbReference>
<evidence type="ECO:0000313" key="3">
    <source>
        <dbReference type="Proteomes" id="UP001459277"/>
    </source>
</evidence>
<dbReference type="GO" id="GO:0003676">
    <property type="term" value="F:nucleic acid binding"/>
    <property type="evidence" value="ECO:0007669"/>
    <property type="project" value="InterPro"/>
</dbReference>
<proteinExistence type="predicted"/>
<dbReference type="SUPFAM" id="SSF53098">
    <property type="entry name" value="Ribonuclease H-like"/>
    <property type="match status" value="1"/>
</dbReference>
<keyword evidence="3" id="KW-1185">Reference proteome</keyword>
<evidence type="ECO:0000259" key="1">
    <source>
        <dbReference type="Pfam" id="PF13456"/>
    </source>
</evidence>
<gene>
    <name evidence="2" type="ORF">SO802_024547</name>
</gene>
<sequence length="240" mass="25956">MATCPISLTQPVTHDLTHWAPPSPGCIKLNVDAALSNSKAAVAVVARDCSGSVCGVWAKTISICSPLQAEAEAILWAVQIAVKEGWSYVYIEGDSKTCMDYLSHLTSDMEWSIRTIISNVAELTKSLARCTFGWVRRCCNAAAHVGSTGENPFTPKTYLIRYWNKEIQNNHAKPIFLLSKASPLSAVESNSFSKLAAKNALSSWLSAFCASANLLCFPDSLPSYWKREGDAVLYSGAAVA</sequence>
<name>A0AAW2CCG6_9ROSI</name>
<dbReference type="InterPro" id="IPR044730">
    <property type="entry name" value="RNase_H-like_dom_plant"/>
</dbReference>
<dbReference type="PANTHER" id="PTHR47074">
    <property type="entry name" value="BNAC02G40300D PROTEIN"/>
    <property type="match status" value="1"/>
</dbReference>
<organism evidence="2 3">
    <name type="scientific">Lithocarpus litseifolius</name>
    <dbReference type="NCBI Taxonomy" id="425828"/>
    <lineage>
        <taxon>Eukaryota</taxon>
        <taxon>Viridiplantae</taxon>
        <taxon>Streptophyta</taxon>
        <taxon>Embryophyta</taxon>
        <taxon>Tracheophyta</taxon>
        <taxon>Spermatophyta</taxon>
        <taxon>Magnoliopsida</taxon>
        <taxon>eudicotyledons</taxon>
        <taxon>Gunneridae</taxon>
        <taxon>Pentapetalae</taxon>
        <taxon>rosids</taxon>
        <taxon>fabids</taxon>
        <taxon>Fagales</taxon>
        <taxon>Fagaceae</taxon>
        <taxon>Lithocarpus</taxon>
    </lineage>
</organism>
<reference evidence="2 3" key="1">
    <citation type="submission" date="2024-01" db="EMBL/GenBank/DDBJ databases">
        <title>A telomere-to-telomere, gap-free genome of sweet tea (Lithocarpus litseifolius).</title>
        <authorList>
            <person name="Zhou J."/>
        </authorList>
    </citation>
    <scope>NUCLEOTIDE SEQUENCE [LARGE SCALE GENOMIC DNA]</scope>
    <source>
        <strain evidence="2">Zhou-2022a</strain>
        <tissue evidence="2">Leaf</tissue>
    </source>
</reference>
<dbReference type="Gene3D" id="3.30.420.10">
    <property type="entry name" value="Ribonuclease H-like superfamily/Ribonuclease H"/>
    <property type="match status" value="1"/>
</dbReference>
<dbReference type="EMBL" id="JAZDWU010000008">
    <property type="protein sequence ID" value="KAK9994844.1"/>
    <property type="molecule type" value="Genomic_DNA"/>
</dbReference>
<accession>A0AAW2CCG6</accession>
<comment type="caution">
    <text evidence="2">The sequence shown here is derived from an EMBL/GenBank/DDBJ whole genome shotgun (WGS) entry which is preliminary data.</text>
</comment>
<dbReference type="InterPro" id="IPR002156">
    <property type="entry name" value="RNaseH_domain"/>
</dbReference>
<dbReference type="PANTHER" id="PTHR47074:SF11">
    <property type="entry name" value="REVERSE TRANSCRIPTASE-LIKE PROTEIN"/>
    <property type="match status" value="1"/>
</dbReference>